<evidence type="ECO:0000313" key="1">
    <source>
        <dbReference type="EMBL" id="GED11299.1"/>
    </source>
</evidence>
<dbReference type="AlphaFoldDB" id="A0A4Y4E0S7"/>
<organism evidence="1 2">
    <name type="scientific">Cellulosimicrobium cellulans</name>
    <name type="common">Arthrobacter luteus</name>
    <dbReference type="NCBI Taxonomy" id="1710"/>
    <lineage>
        <taxon>Bacteria</taxon>
        <taxon>Bacillati</taxon>
        <taxon>Actinomycetota</taxon>
        <taxon>Actinomycetes</taxon>
        <taxon>Micrococcales</taxon>
        <taxon>Promicromonosporaceae</taxon>
        <taxon>Cellulosimicrobium</taxon>
    </lineage>
</organism>
<dbReference type="Proteomes" id="UP000316659">
    <property type="component" value="Unassembled WGS sequence"/>
</dbReference>
<sequence length="157" mass="17129">MAEPVWEEIDLESARDHARAVVDGAPADERIVARYVRDNASVVLVRADARGAWGLIYVCTTSGPRADYSSTLLDLAAEHTFHVGSAAPQYGQGPRVHFAAIRSAGITTARSRQAGEPWRILTADDSGWILDARVTEDFHDAPAYEFEAPGMTWHPIA</sequence>
<name>A0A4Y4E0S7_CELCE</name>
<evidence type="ECO:0000313" key="2">
    <source>
        <dbReference type="Proteomes" id="UP000316659"/>
    </source>
</evidence>
<dbReference type="RefSeq" id="WP_141390727.1">
    <property type="nucleotide sequence ID" value="NZ_BJNZ01000027.1"/>
</dbReference>
<dbReference type="EMBL" id="BJNZ01000027">
    <property type="protein sequence ID" value="GED11299.1"/>
    <property type="molecule type" value="Genomic_DNA"/>
</dbReference>
<gene>
    <name evidence="1" type="ORF">CCE02nite_32980</name>
</gene>
<accession>A0A4Y4E0S7</accession>
<comment type="caution">
    <text evidence="1">The sequence shown here is derived from an EMBL/GenBank/DDBJ whole genome shotgun (WGS) entry which is preliminary data.</text>
</comment>
<protein>
    <submittedName>
        <fullName evidence="1">Uncharacterized protein</fullName>
    </submittedName>
</protein>
<reference evidence="1 2" key="1">
    <citation type="submission" date="2019-06" db="EMBL/GenBank/DDBJ databases">
        <title>Whole genome shotgun sequence of Cellulosimicrobium cellulans NBRC 15516.</title>
        <authorList>
            <person name="Hosoyama A."/>
            <person name="Uohara A."/>
            <person name="Ohji S."/>
            <person name="Ichikawa N."/>
        </authorList>
    </citation>
    <scope>NUCLEOTIDE SEQUENCE [LARGE SCALE GENOMIC DNA]</scope>
    <source>
        <strain evidence="1 2">NBRC 15516</strain>
    </source>
</reference>
<proteinExistence type="predicted"/>